<dbReference type="Gene3D" id="3.40.50.150">
    <property type="entry name" value="Vaccinia Virus protein VP39"/>
    <property type="match status" value="1"/>
</dbReference>
<dbReference type="GO" id="GO:0016279">
    <property type="term" value="F:protein-lysine N-methyltransferase activity"/>
    <property type="evidence" value="ECO:0007669"/>
    <property type="project" value="TreeGrafter"/>
</dbReference>
<comment type="caution">
    <text evidence="3">The sequence shown here is derived from an EMBL/GenBank/DDBJ whole genome shotgun (WGS) entry which is preliminary data.</text>
</comment>
<reference evidence="3" key="1">
    <citation type="submission" date="2022-09" db="EMBL/GenBank/DDBJ databases">
        <title>Rhodovastum sp. nov. RN2-1 isolated from soil in Seongnam, South Korea.</title>
        <authorList>
            <person name="Le N.T."/>
        </authorList>
    </citation>
    <scope>NUCLEOTIDE SEQUENCE</scope>
    <source>
        <strain evidence="3">RN2-1</strain>
    </source>
</reference>
<evidence type="ECO:0000313" key="3">
    <source>
        <dbReference type="EMBL" id="MCW3475984.1"/>
    </source>
</evidence>
<dbReference type="InterPro" id="IPR050078">
    <property type="entry name" value="Ribosomal_L11_MeTrfase_PrmA"/>
</dbReference>
<dbReference type="GO" id="GO:0005840">
    <property type="term" value="C:ribosome"/>
    <property type="evidence" value="ECO:0007669"/>
    <property type="project" value="UniProtKB-KW"/>
</dbReference>
<name>A0AA42CF18_9PROT</name>
<keyword evidence="4" id="KW-1185">Reference proteome</keyword>
<dbReference type="SUPFAM" id="SSF53335">
    <property type="entry name" value="S-adenosyl-L-methionine-dependent methyltransferases"/>
    <property type="match status" value="1"/>
</dbReference>
<protein>
    <submittedName>
        <fullName evidence="3">50S ribosomal protein L11 methyltransferase</fullName>
    </submittedName>
</protein>
<organism evidence="3 4">
    <name type="scientific">Limobrevibacterium gyesilva</name>
    <dbReference type="NCBI Taxonomy" id="2991712"/>
    <lineage>
        <taxon>Bacteria</taxon>
        <taxon>Pseudomonadati</taxon>
        <taxon>Pseudomonadota</taxon>
        <taxon>Alphaproteobacteria</taxon>
        <taxon>Acetobacterales</taxon>
        <taxon>Acetobacteraceae</taxon>
        <taxon>Limobrevibacterium</taxon>
    </lineage>
</organism>
<dbReference type="AlphaFoldDB" id="A0AA42CF18"/>
<dbReference type="EMBL" id="JAPDNT010000014">
    <property type="protein sequence ID" value="MCW3475984.1"/>
    <property type="molecule type" value="Genomic_DNA"/>
</dbReference>
<reference evidence="3" key="2">
    <citation type="submission" date="2022-10" db="EMBL/GenBank/DDBJ databases">
        <authorList>
            <person name="Trinh H.N."/>
        </authorList>
    </citation>
    <scope>NUCLEOTIDE SEQUENCE</scope>
    <source>
        <strain evidence="3">RN2-1</strain>
    </source>
</reference>
<dbReference type="GO" id="GO:0032259">
    <property type="term" value="P:methylation"/>
    <property type="evidence" value="ECO:0007669"/>
    <property type="project" value="UniProtKB-KW"/>
</dbReference>
<keyword evidence="3" id="KW-0687">Ribonucleoprotein</keyword>
<keyword evidence="1 3" id="KW-0489">Methyltransferase</keyword>
<dbReference type="RefSeq" id="WP_264714719.1">
    <property type="nucleotide sequence ID" value="NZ_JAPDNT010000014.1"/>
</dbReference>
<dbReference type="InterPro" id="IPR029063">
    <property type="entry name" value="SAM-dependent_MTases_sf"/>
</dbReference>
<proteinExistence type="predicted"/>
<dbReference type="PANTHER" id="PTHR43648:SF1">
    <property type="entry name" value="ELECTRON TRANSFER FLAVOPROTEIN BETA SUBUNIT LYSINE METHYLTRANSFERASE"/>
    <property type="match status" value="1"/>
</dbReference>
<evidence type="ECO:0000256" key="2">
    <source>
        <dbReference type="ARBA" id="ARBA00022679"/>
    </source>
</evidence>
<dbReference type="PANTHER" id="PTHR43648">
    <property type="entry name" value="ELECTRON TRANSFER FLAVOPROTEIN BETA SUBUNIT LYSINE METHYLTRANSFERASE"/>
    <property type="match status" value="1"/>
</dbReference>
<evidence type="ECO:0000256" key="1">
    <source>
        <dbReference type="ARBA" id="ARBA00022603"/>
    </source>
</evidence>
<dbReference type="Pfam" id="PF06325">
    <property type="entry name" value="PrmA"/>
    <property type="match status" value="1"/>
</dbReference>
<dbReference type="Proteomes" id="UP001165679">
    <property type="component" value="Unassembled WGS sequence"/>
</dbReference>
<accession>A0AA42CF18</accession>
<keyword evidence="2" id="KW-0808">Transferase</keyword>
<keyword evidence="3" id="KW-0689">Ribosomal protein</keyword>
<sequence length="214" mass="22926">MTGRAAFVRANTVLAPAVLAPEISLHLATEITPIWQATEDWLHAAEAEPPFWAFAWPGSAALARHVLDHPGLVAGRRVLDFAAGSGLAAIACARAGAVSVEAVEIDPLAVAAIRLNAAANDADIQATEGDIVGCPCRWDLILCGDVCYEAPMTRHILPWLRRMAATAEVWVADPGRAYVPGEGMQPFARFIVPTTRELEDRTERAVTLFRLLAG</sequence>
<gene>
    <name evidence="3" type="ORF">OL599_15505</name>
</gene>
<evidence type="ECO:0000313" key="4">
    <source>
        <dbReference type="Proteomes" id="UP001165679"/>
    </source>
</evidence>